<evidence type="ECO:0000313" key="3">
    <source>
        <dbReference type="Proteomes" id="UP000029548"/>
    </source>
</evidence>
<dbReference type="EMBL" id="JRNE01000050">
    <property type="protein sequence ID" value="KGF16768.1"/>
    <property type="molecule type" value="Genomic_DNA"/>
</dbReference>
<reference evidence="2 3" key="1">
    <citation type="submission" date="2014-07" db="EMBL/GenBank/DDBJ databases">
        <authorList>
            <person name="McCorrison J."/>
            <person name="Sanka R."/>
            <person name="Torralba M."/>
            <person name="Gillis M."/>
            <person name="Haft D.H."/>
            <person name="Methe B."/>
            <person name="Sutton G."/>
            <person name="Nelson K.E."/>
        </authorList>
    </citation>
    <scope>NUCLEOTIDE SEQUENCE [LARGE SCALE GENOMIC DNA]</scope>
    <source>
        <strain evidence="2 3">DNF00450</strain>
    </source>
</reference>
<proteinExistence type="predicted"/>
<protein>
    <recommendedName>
        <fullName evidence="4">Primosomal protein</fullName>
    </recommendedName>
</protein>
<comment type="caution">
    <text evidence="2">The sequence shown here is derived from an EMBL/GenBank/DDBJ whole genome shotgun (WGS) entry which is preliminary data.</text>
</comment>
<evidence type="ECO:0000256" key="1">
    <source>
        <dbReference type="SAM" id="Coils"/>
    </source>
</evidence>
<dbReference type="RefSeq" id="WP_035122107.1">
    <property type="nucleotide sequence ID" value="NZ_JRNE01000050.1"/>
</dbReference>
<name>A0A095Y3E2_9CORY</name>
<accession>A0A095Y3E2</accession>
<evidence type="ECO:0000313" key="2">
    <source>
        <dbReference type="EMBL" id="KGF16768.1"/>
    </source>
</evidence>
<sequence length="419" mass="45653">MARQGIVAIELELTEGTAYTLWAPSWREGNAEWQSLLGNGDDALMFSSRAELLAFLRSGADHDMTSHPSWRRFEGELPASVIADPRDRHDLVGLPEALAGKADYDHVSTVDRAFTITRSIGAITDLTPINRMFASNSILASTANGADHFHGAGAAQWSAIGRVILLNWDGCIDALDELFEKGRKAAGDIDVDAVKTAEADLEEAEKTIEARRAEAKEARLKEKEAAAAAAKEADPYDSSVWAQAGIDPVRIAIGGRTLYTLRCYLNGAPVFLGRNGSINTFPQPRTLVRWLLENDDHDLATLSTWDDIMTAAHAGELDAVVHPDNEYSFTGLIEDIKAGPASVDTEQLGRAYELLADSADWAGDDAVNEVLAGNQQLQWLLNYLLDTGEQSEPVPPYDDEADGWARLEKGLTARFTTKM</sequence>
<gene>
    <name evidence="2" type="ORF">HMPREF1650_06690</name>
</gene>
<feature type="coiled-coil region" evidence="1">
    <location>
        <begin position="194"/>
        <end position="233"/>
    </location>
</feature>
<dbReference type="eggNOG" id="ENOG502ZBFQ">
    <property type="taxonomic scope" value="Bacteria"/>
</dbReference>
<dbReference type="Proteomes" id="UP000029548">
    <property type="component" value="Unassembled WGS sequence"/>
</dbReference>
<dbReference type="AlphaFoldDB" id="A0A095Y3E2"/>
<organism evidence="2 3">
    <name type="scientific">Corynebacterium freneyi DNF00450</name>
    <dbReference type="NCBI Taxonomy" id="1287475"/>
    <lineage>
        <taxon>Bacteria</taxon>
        <taxon>Bacillati</taxon>
        <taxon>Actinomycetota</taxon>
        <taxon>Actinomycetes</taxon>
        <taxon>Mycobacteriales</taxon>
        <taxon>Corynebacteriaceae</taxon>
        <taxon>Corynebacterium</taxon>
    </lineage>
</organism>
<evidence type="ECO:0008006" key="4">
    <source>
        <dbReference type="Google" id="ProtNLM"/>
    </source>
</evidence>
<keyword evidence="1" id="KW-0175">Coiled coil</keyword>